<gene>
    <name evidence="2" type="ORF">PIIN_04916</name>
</gene>
<comment type="caution">
    <text evidence="2">The sequence shown here is derived from an EMBL/GenBank/DDBJ whole genome shotgun (WGS) entry which is preliminary data.</text>
</comment>
<sequence length="468" mass="52672">MALALAVYSLSGRAAQDLASNTTECLPSCASQYRSLPGIVFSCLTTVFLCIWVALHLNVPEPVDTRGMGYLARFKIWIRSFFRCTVVPVFVTLAFPEWVLGIAVRQFFVASRVAKEIDATRQQGFFIIMGGFHLFKRSQGLSNNQVENRKENIEETHPLVETSAVEAREGRGSCAPSNRMANPFEEEVGEPVHPLDQFDVCRLLKDGKLYLPPPAELQDKCKSDGLAKFLVVVQTLWFITQCIGRKVSKLPLTELEVVTLGHTLLAVAMYIAWWDKPYRVTFPIRVYETPPERTKEQKELEKMEDINFWRIAIWYVMGIQGAYIDLRSVKRVGMFYPGYSKREDFSDYGGILTMVIVGTVFGAVHFLAWSSPFPSPHMQFLWRFATIVMTVVPPAAVVVLVVVSGVGFIIWSLVRIAPGGWIVFSLALVPPLYFVGRGITIVLALVTLAALPLDAYRDVEWSDFFPHI</sequence>
<dbReference type="EMBL" id="CAFZ01000102">
    <property type="protein sequence ID" value="CCA70983.1"/>
    <property type="molecule type" value="Genomic_DNA"/>
</dbReference>
<proteinExistence type="predicted"/>
<keyword evidence="1" id="KW-0472">Membrane</keyword>
<evidence type="ECO:0000256" key="1">
    <source>
        <dbReference type="SAM" id="Phobius"/>
    </source>
</evidence>
<evidence type="ECO:0000313" key="2">
    <source>
        <dbReference type="EMBL" id="CCA70983.1"/>
    </source>
</evidence>
<dbReference type="Proteomes" id="UP000007148">
    <property type="component" value="Unassembled WGS sequence"/>
</dbReference>
<feature type="transmembrane region" description="Helical" evidence="1">
    <location>
        <begin position="308"/>
        <end position="326"/>
    </location>
</feature>
<dbReference type="AlphaFoldDB" id="G4TI40"/>
<feature type="transmembrane region" description="Helical" evidence="1">
    <location>
        <begin position="80"/>
        <end position="99"/>
    </location>
</feature>
<keyword evidence="3" id="KW-1185">Reference proteome</keyword>
<dbReference type="InParanoid" id="G4TI40"/>
<feature type="transmembrane region" description="Helical" evidence="1">
    <location>
        <begin position="39"/>
        <end position="59"/>
    </location>
</feature>
<keyword evidence="1" id="KW-0812">Transmembrane</keyword>
<feature type="transmembrane region" description="Helical" evidence="1">
    <location>
        <begin position="255"/>
        <end position="273"/>
    </location>
</feature>
<dbReference type="OrthoDB" id="9451547at2759"/>
<accession>G4TI40</accession>
<feature type="transmembrane region" description="Helical" evidence="1">
    <location>
        <begin position="421"/>
        <end position="451"/>
    </location>
</feature>
<evidence type="ECO:0000313" key="3">
    <source>
        <dbReference type="Proteomes" id="UP000007148"/>
    </source>
</evidence>
<dbReference type="PANTHER" id="PTHR35043:SF7">
    <property type="entry name" value="TRANSCRIPTION FACTOR DOMAIN-CONTAINING PROTEIN"/>
    <property type="match status" value="1"/>
</dbReference>
<feature type="transmembrane region" description="Helical" evidence="1">
    <location>
        <begin position="347"/>
        <end position="369"/>
    </location>
</feature>
<reference evidence="2 3" key="1">
    <citation type="journal article" date="2011" name="PLoS Pathog.">
        <title>Endophytic Life Strategies Decoded by Genome and Transcriptome Analyses of the Mutualistic Root Symbiont Piriformospora indica.</title>
        <authorList>
            <person name="Zuccaro A."/>
            <person name="Lahrmann U."/>
            <person name="Guldener U."/>
            <person name="Langen G."/>
            <person name="Pfiffi S."/>
            <person name="Biedenkopf D."/>
            <person name="Wong P."/>
            <person name="Samans B."/>
            <person name="Grimm C."/>
            <person name="Basiewicz M."/>
            <person name="Murat C."/>
            <person name="Martin F."/>
            <person name="Kogel K.H."/>
        </authorList>
    </citation>
    <scope>NUCLEOTIDE SEQUENCE [LARGE SCALE GENOMIC DNA]</scope>
    <source>
        <strain evidence="2 3">DSM 11827</strain>
    </source>
</reference>
<organism evidence="2 3">
    <name type="scientific">Serendipita indica (strain DSM 11827)</name>
    <name type="common">Root endophyte fungus</name>
    <name type="synonym">Piriformospora indica</name>
    <dbReference type="NCBI Taxonomy" id="1109443"/>
    <lineage>
        <taxon>Eukaryota</taxon>
        <taxon>Fungi</taxon>
        <taxon>Dikarya</taxon>
        <taxon>Basidiomycota</taxon>
        <taxon>Agaricomycotina</taxon>
        <taxon>Agaricomycetes</taxon>
        <taxon>Sebacinales</taxon>
        <taxon>Serendipitaceae</taxon>
        <taxon>Serendipita</taxon>
    </lineage>
</organism>
<dbReference type="PANTHER" id="PTHR35043">
    <property type="entry name" value="TRANSCRIPTION FACTOR DOMAIN-CONTAINING PROTEIN"/>
    <property type="match status" value="1"/>
</dbReference>
<keyword evidence="1" id="KW-1133">Transmembrane helix</keyword>
<feature type="transmembrane region" description="Helical" evidence="1">
    <location>
        <begin position="381"/>
        <end position="414"/>
    </location>
</feature>
<protein>
    <submittedName>
        <fullName evidence="2">Uncharacterized protein</fullName>
    </submittedName>
</protein>
<dbReference type="OMA" id="EDSEMIH"/>
<name>G4TI40_SERID</name>
<dbReference type="eggNOG" id="ENOG502SPX8">
    <property type="taxonomic scope" value="Eukaryota"/>
</dbReference>
<dbReference type="HOGENOM" id="CLU_022883_6_1_1"/>